<dbReference type="Proteomes" id="UP001193501">
    <property type="component" value="Unassembled WGS sequence"/>
</dbReference>
<dbReference type="SUPFAM" id="SSF161098">
    <property type="entry name" value="MetI-like"/>
    <property type="match status" value="1"/>
</dbReference>
<sequence length="365" mass="40276">MTDTSRAESHFTASARTLMWRRFRKHRLAVVSLVFLVACYLAALFAPFLAPYPPDKIEKLQTFVPPQMVHIWDGGPAWPFVYELKRTRNAETARVTYEQTDKKIPVQFFVRGAEWSVFGLGTSDLHLFGIEAKKQKLNLLGTDSLGQDVFSRLLYGARVTLSAGLVGVAFAFVLGLTMGAISGYYGGRVDTAIQRLMEFIRSVPTIPLWMGLAAALPIEWDPLFVYVLITLILALISWTSLARVVRGRFLSLKSEDYVLAARLSGASQTRIITRHMLPAMTSYIIAAMTLAVPEMILGETALSFLGLGLRPPVVSWGVLLQDAQNLRSVALAPWLLTPGLAVVLVVLAFNFLGDGLRDAADPYGQ</sequence>
<evidence type="ECO:0000259" key="6">
    <source>
        <dbReference type="PROSITE" id="PS50928"/>
    </source>
</evidence>
<evidence type="ECO:0000256" key="4">
    <source>
        <dbReference type="ARBA" id="ARBA00023136"/>
    </source>
</evidence>
<evidence type="ECO:0000256" key="5">
    <source>
        <dbReference type="RuleBase" id="RU363032"/>
    </source>
</evidence>
<dbReference type="PANTHER" id="PTHR43839:SF3">
    <property type="entry name" value="OLIGOPEPTIDE ABC TRANSPORTER, PERMEASE PROTEIN"/>
    <property type="match status" value="1"/>
</dbReference>
<feature type="transmembrane region" description="Helical" evidence="5">
    <location>
        <begin position="161"/>
        <end position="187"/>
    </location>
</feature>
<comment type="subcellular location">
    <subcellularLocation>
        <location evidence="1 5">Cell membrane</location>
        <topology evidence="1 5">Multi-pass membrane protein</topology>
    </subcellularLocation>
</comment>
<keyword evidence="2 5" id="KW-0812">Transmembrane</keyword>
<comment type="caution">
    <text evidence="7">The sequence shown here is derived from an EMBL/GenBank/DDBJ whole genome shotgun (WGS) entry which is preliminary data.</text>
</comment>
<gene>
    <name evidence="7" type="ORF">GV832_02695</name>
</gene>
<dbReference type="Pfam" id="PF12911">
    <property type="entry name" value="OppC_N"/>
    <property type="match status" value="1"/>
</dbReference>
<evidence type="ECO:0000256" key="2">
    <source>
        <dbReference type="ARBA" id="ARBA00022692"/>
    </source>
</evidence>
<comment type="similarity">
    <text evidence="5">Belongs to the binding-protein-dependent transport system permease family.</text>
</comment>
<keyword evidence="8" id="KW-1185">Reference proteome</keyword>
<dbReference type="Gene3D" id="1.10.3720.10">
    <property type="entry name" value="MetI-like"/>
    <property type="match status" value="1"/>
</dbReference>
<dbReference type="CDD" id="cd06261">
    <property type="entry name" value="TM_PBP2"/>
    <property type="match status" value="1"/>
</dbReference>
<accession>A0AAE4Y798</accession>
<protein>
    <submittedName>
        <fullName evidence="7">ABC transporter permease subunit</fullName>
    </submittedName>
</protein>
<feature type="transmembrane region" description="Helical" evidence="5">
    <location>
        <begin position="28"/>
        <end position="50"/>
    </location>
</feature>
<dbReference type="EMBL" id="JAABNR010000002">
    <property type="protein sequence ID" value="NBZ86477.1"/>
    <property type="molecule type" value="Genomic_DNA"/>
</dbReference>
<dbReference type="InterPro" id="IPR000515">
    <property type="entry name" value="MetI-like"/>
</dbReference>
<dbReference type="Pfam" id="PF00528">
    <property type="entry name" value="BPD_transp_1"/>
    <property type="match status" value="1"/>
</dbReference>
<feature type="domain" description="ABC transmembrane type-1" evidence="6">
    <location>
        <begin position="157"/>
        <end position="353"/>
    </location>
</feature>
<evidence type="ECO:0000256" key="1">
    <source>
        <dbReference type="ARBA" id="ARBA00004651"/>
    </source>
</evidence>
<dbReference type="InterPro" id="IPR025966">
    <property type="entry name" value="OppC_N"/>
</dbReference>
<keyword evidence="3 5" id="KW-1133">Transmembrane helix</keyword>
<proteinExistence type="inferred from homology"/>
<feature type="transmembrane region" description="Helical" evidence="5">
    <location>
        <begin position="199"/>
        <end position="218"/>
    </location>
</feature>
<evidence type="ECO:0000313" key="7">
    <source>
        <dbReference type="EMBL" id="NBZ86477.1"/>
    </source>
</evidence>
<dbReference type="GO" id="GO:0005886">
    <property type="term" value="C:plasma membrane"/>
    <property type="evidence" value="ECO:0007669"/>
    <property type="project" value="UniProtKB-SubCell"/>
</dbReference>
<reference evidence="7" key="1">
    <citation type="submission" date="2020-01" db="EMBL/GenBank/DDBJ databases">
        <authorList>
            <person name="Chen W.-M."/>
        </authorList>
    </citation>
    <scope>NUCLEOTIDE SEQUENCE</scope>
    <source>
        <strain evidence="7">CYK-10</strain>
    </source>
</reference>
<dbReference type="RefSeq" id="WP_168773287.1">
    <property type="nucleotide sequence ID" value="NZ_JAABNR010000002.1"/>
</dbReference>
<dbReference type="PROSITE" id="PS50928">
    <property type="entry name" value="ABC_TM1"/>
    <property type="match status" value="1"/>
</dbReference>
<keyword evidence="4 5" id="KW-0472">Membrane</keyword>
<feature type="transmembrane region" description="Helical" evidence="5">
    <location>
        <begin position="329"/>
        <end position="352"/>
    </location>
</feature>
<evidence type="ECO:0000313" key="8">
    <source>
        <dbReference type="Proteomes" id="UP001193501"/>
    </source>
</evidence>
<dbReference type="PANTHER" id="PTHR43839">
    <property type="entry name" value="OPPC IN A BINDING PROTEIN-DEPENDENT TRANSPORT SYSTEM"/>
    <property type="match status" value="1"/>
</dbReference>
<name>A0AAE4Y798_9RHOB</name>
<keyword evidence="5" id="KW-0813">Transport</keyword>
<dbReference type="GO" id="GO:0055085">
    <property type="term" value="P:transmembrane transport"/>
    <property type="evidence" value="ECO:0007669"/>
    <property type="project" value="InterPro"/>
</dbReference>
<evidence type="ECO:0000256" key="3">
    <source>
        <dbReference type="ARBA" id="ARBA00022989"/>
    </source>
</evidence>
<dbReference type="AlphaFoldDB" id="A0AAE4Y798"/>
<feature type="transmembrane region" description="Helical" evidence="5">
    <location>
        <begin position="224"/>
        <end position="245"/>
    </location>
</feature>
<organism evidence="7 8">
    <name type="scientific">Stagnihabitans tardus</name>
    <dbReference type="NCBI Taxonomy" id="2699202"/>
    <lineage>
        <taxon>Bacteria</taxon>
        <taxon>Pseudomonadati</taxon>
        <taxon>Pseudomonadota</taxon>
        <taxon>Alphaproteobacteria</taxon>
        <taxon>Rhodobacterales</taxon>
        <taxon>Paracoccaceae</taxon>
        <taxon>Stagnihabitans</taxon>
    </lineage>
</organism>
<dbReference type="InterPro" id="IPR035906">
    <property type="entry name" value="MetI-like_sf"/>
</dbReference>
<feature type="transmembrane region" description="Helical" evidence="5">
    <location>
        <begin position="283"/>
        <end position="309"/>
    </location>
</feature>